<sequence>MDAGQSGEPDTARVAQRRARIKERSTQLEQVRATQQQLVAGYRKWMSDEQLRRLEARIAEIVRNENAATDLDVRRLLERRAEEARRELEFTQRARDRIDAVGSQLQQRAESYADDVLAPLNATIQRFARTLMTWADASIIYRAEHHVTRSELRPGIVRSEADGSVTQLEMNPNLYFSEGQLSALSVAALLAASTTFGWSRWRGLLLDDPLQHNDVIHASAFKDLLRQMVRELGYQVILSTHDSSEAEFLGRKCRSADIPYHVHELVPQGEGGLISNVA</sequence>
<feature type="coiled-coil region" evidence="1">
    <location>
        <begin position="51"/>
        <end position="101"/>
    </location>
</feature>
<dbReference type="SUPFAM" id="SSF52540">
    <property type="entry name" value="P-loop containing nucleoside triphosphate hydrolases"/>
    <property type="match status" value="1"/>
</dbReference>
<comment type="caution">
    <text evidence="2">The sequence shown here is derived from an EMBL/GenBank/DDBJ whole genome shotgun (WGS) entry which is preliminary data.</text>
</comment>
<gene>
    <name evidence="2" type="ORF">COC42_13420</name>
</gene>
<proteinExistence type="predicted"/>
<protein>
    <recommendedName>
        <fullName evidence="4">RecF/RecN/SMC N-terminal domain-containing protein</fullName>
    </recommendedName>
</protein>
<dbReference type="RefSeq" id="WP_096343797.1">
    <property type="nucleotide sequence ID" value="NZ_NWMW01000002.1"/>
</dbReference>
<evidence type="ECO:0000313" key="3">
    <source>
        <dbReference type="Proteomes" id="UP000218366"/>
    </source>
</evidence>
<dbReference type="Proteomes" id="UP000218366">
    <property type="component" value="Unassembled WGS sequence"/>
</dbReference>
<dbReference type="Gene3D" id="3.40.50.300">
    <property type="entry name" value="P-loop containing nucleotide triphosphate hydrolases"/>
    <property type="match status" value="1"/>
</dbReference>
<evidence type="ECO:0000313" key="2">
    <source>
        <dbReference type="EMBL" id="PCD02419.1"/>
    </source>
</evidence>
<name>A0A2A4B3R8_9SPHN</name>
<reference evidence="2 3" key="1">
    <citation type="submission" date="2017-09" db="EMBL/GenBank/DDBJ databases">
        <title>Sphingomonas spermidinifaciens 9NM-10, whole genome shotgun sequence.</title>
        <authorList>
            <person name="Feng G."/>
            <person name="Zhu H."/>
        </authorList>
    </citation>
    <scope>NUCLEOTIDE SEQUENCE [LARGE SCALE GENOMIC DNA]</scope>
    <source>
        <strain evidence="2 3">9NM-10</strain>
    </source>
</reference>
<keyword evidence="1" id="KW-0175">Coiled coil</keyword>
<keyword evidence="3" id="KW-1185">Reference proteome</keyword>
<dbReference type="AlphaFoldDB" id="A0A2A4B3R8"/>
<dbReference type="OrthoDB" id="9795626at2"/>
<evidence type="ECO:0000256" key="1">
    <source>
        <dbReference type="SAM" id="Coils"/>
    </source>
</evidence>
<organism evidence="2 3">
    <name type="scientific">Sphingomonas spermidinifaciens</name>
    <dbReference type="NCBI Taxonomy" id="1141889"/>
    <lineage>
        <taxon>Bacteria</taxon>
        <taxon>Pseudomonadati</taxon>
        <taxon>Pseudomonadota</taxon>
        <taxon>Alphaproteobacteria</taxon>
        <taxon>Sphingomonadales</taxon>
        <taxon>Sphingomonadaceae</taxon>
        <taxon>Sphingomonas</taxon>
    </lineage>
</organism>
<dbReference type="EMBL" id="NWMW01000002">
    <property type="protein sequence ID" value="PCD02419.1"/>
    <property type="molecule type" value="Genomic_DNA"/>
</dbReference>
<dbReference type="InterPro" id="IPR027417">
    <property type="entry name" value="P-loop_NTPase"/>
</dbReference>
<accession>A0A2A4B3R8</accession>
<evidence type="ECO:0008006" key="4">
    <source>
        <dbReference type="Google" id="ProtNLM"/>
    </source>
</evidence>